<dbReference type="AlphaFoldDB" id="A0A2R5F831"/>
<dbReference type="GO" id="GO:0003684">
    <property type="term" value="F:damaged DNA binding"/>
    <property type="evidence" value="ECO:0007669"/>
    <property type="project" value="InterPro"/>
</dbReference>
<dbReference type="SUPFAM" id="SSF56672">
    <property type="entry name" value="DNA/RNA polymerases"/>
    <property type="match status" value="1"/>
</dbReference>
<comment type="similarity">
    <text evidence="1">Belongs to the DNA polymerase type-Y family.</text>
</comment>
<protein>
    <submittedName>
        <fullName evidence="7">DNA polymerase V</fullName>
    </submittedName>
</protein>
<dbReference type="PANTHER" id="PTHR11076">
    <property type="entry name" value="DNA REPAIR POLYMERASE UMUC / TRANSFERASE FAMILY MEMBER"/>
    <property type="match status" value="1"/>
</dbReference>
<dbReference type="InterPro" id="IPR001126">
    <property type="entry name" value="UmuC"/>
</dbReference>
<dbReference type="InterPro" id="IPR050116">
    <property type="entry name" value="DNA_polymerase-Y"/>
</dbReference>
<name>A0A2R5F831_9PROT</name>
<dbReference type="Proteomes" id="UP000245081">
    <property type="component" value="Unassembled WGS sequence"/>
</dbReference>
<dbReference type="GO" id="GO:0009432">
    <property type="term" value="P:SOS response"/>
    <property type="evidence" value="ECO:0007669"/>
    <property type="project" value="UniProtKB-KW"/>
</dbReference>
<evidence type="ECO:0000256" key="5">
    <source>
        <dbReference type="ARBA" id="ARBA00023236"/>
    </source>
</evidence>
<accession>A0A2R5F831</accession>
<dbReference type="GO" id="GO:0006281">
    <property type="term" value="P:DNA repair"/>
    <property type="evidence" value="ECO:0007669"/>
    <property type="project" value="UniProtKB-KW"/>
</dbReference>
<dbReference type="Pfam" id="PF13438">
    <property type="entry name" value="DUF4113"/>
    <property type="match status" value="1"/>
</dbReference>
<keyword evidence="2" id="KW-0227">DNA damage</keyword>
<dbReference type="NCBIfam" id="NF002955">
    <property type="entry name" value="PRK03609.1"/>
    <property type="match status" value="1"/>
</dbReference>
<dbReference type="GO" id="GO:0005829">
    <property type="term" value="C:cytosol"/>
    <property type="evidence" value="ECO:0007669"/>
    <property type="project" value="TreeGrafter"/>
</dbReference>
<dbReference type="GO" id="GO:0042276">
    <property type="term" value="P:error-prone translesion synthesis"/>
    <property type="evidence" value="ECO:0007669"/>
    <property type="project" value="TreeGrafter"/>
</dbReference>
<evidence type="ECO:0000313" key="7">
    <source>
        <dbReference type="EMBL" id="GBG14402.1"/>
    </source>
</evidence>
<evidence type="ECO:0000259" key="6">
    <source>
        <dbReference type="PROSITE" id="PS50173"/>
    </source>
</evidence>
<dbReference type="InterPro" id="IPR025188">
    <property type="entry name" value="DUF4113"/>
</dbReference>
<dbReference type="InterPro" id="IPR043502">
    <property type="entry name" value="DNA/RNA_pol_sf"/>
</dbReference>
<proteinExistence type="inferred from homology"/>
<dbReference type="Pfam" id="PF00817">
    <property type="entry name" value="IMS"/>
    <property type="match status" value="1"/>
</dbReference>
<dbReference type="InterPro" id="IPR043128">
    <property type="entry name" value="Rev_trsase/Diguanyl_cyclase"/>
</dbReference>
<comment type="caution">
    <text evidence="7">The sequence shown here is derived from an EMBL/GenBank/DDBJ whole genome shotgun (WGS) entry which is preliminary data.</text>
</comment>
<evidence type="ECO:0000313" key="8">
    <source>
        <dbReference type="Proteomes" id="UP000245081"/>
    </source>
</evidence>
<dbReference type="Gene3D" id="3.40.1170.60">
    <property type="match status" value="1"/>
</dbReference>
<dbReference type="RefSeq" id="WP_109015591.1">
    <property type="nucleotide sequence ID" value="NZ_BDOQ01000007.1"/>
</dbReference>
<dbReference type="PANTHER" id="PTHR11076:SF34">
    <property type="entry name" value="PROTEIN UMUC"/>
    <property type="match status" value="1"/>
</dbReference>
<dbReference type="Gene3D" id="1.10.150.20">
    <property type="entry name" value="5' to 3' exonuclease, C-terminal subdomain"/>
    <property type="match status" value="1"/>
</dbReference>
<dbReference type="OrthoDB" id="9808813at2"/>
<keyword evidence="8" id="KW-1185">Reference proteome</keyword>
<sequence>MSESSALPPVFALVDANNFYASCETVFNPKLRGRPVIVLSNNDGCAIARSAEAKALGIKMGDPYFKIEKEFRKAGGVALSSNFALYADMSNRVMSLLSEFSARQEVYSIDECFLGMEGHRELTSIGLAIRSRILTATGLPVCVGFAPTKTLSKLANHVAKKQPDWNGVCDLTALSASDQDALVGGLDVAEVWGVGRRLASALHDMRITTVRQLRDANPKQIRSRFSVVLERTVLELRGISCLALEEVVPPRQQIVVSRSFGAPVYDLPDLEQAVGTFAARAAEKLRGQSLAAGAVRVFIHTSPFRTQEPQYGKSVTLPFHAACDDTLRITGASLAGLKHIYQPGYAFSKAGVMLDALIARDKVPVDLFEMVDGSKSQELMRVLDSVNSKFGKGSIATGAACGAPGAWTMRQSNKSPAYTTQWDELPKAR</sequence>
<dbReference type="Gene3D" id="3.30.70.270">
    <property type="match status" value="1"/>
</dbReference>
<evidence type="ECO:0000256" key="1">
    <source>
        <dbReference type="ARBA" id="ARBA00010945"/>
    </source>
</evidence>
<evidence type="ECO:0000256" key="4">
    <source>
        <dbReference type="ARBA" id="ARBA00023204"/>
    </source>
</evidence>
<keyword evidence="4" id="KW-0234">DNA repair</keyword>
<keyword evidence="5" id="KW-0742">SOS response</keyword>
<keyword evidence="3" id="KW-0741">SOS mutagenesis</keyword>
<organism evidence="7 8">
    <name type="scientific">Novimethylophilus kurashikiensis</name>
    <dbReference type="NCBI Taxonomy" id="1825523"/>
    <lineage>
        <taxon>Bacteria</taxon>
        <taxon>Pseudomonadati</taxon>
        <taxon>Pseudomonadota</taxon>
        <taxon>Betaproteobacteria</taxon>
        <taxon>Nitrosomonadales</taxon>
        <taxon>Methylophilaceae</taxon>
        <taxon>Novimethylophilus</taxon>
    </lineage>
</organism>
<dbReference type="Pfam" id="PF11799">
    <property type="entry name" value="IMS_C"/>
    <property type="match status" value="1"/>
</dbReference>
<evidence type="ECO:0000256" key="2">
    <source>
        <dbReference type="ARBA" id="ARBA00022763"/>
    </source>
</evidence>
<dbReference type="PROSITE" id="PS50173">
    <property type="entry name" value="UMUC"/>
    <property type="match status" value="1"/>
</dbReference>
<dbReference type="CDD" id="cd01700">
    <property type="entry name" value="PolY_Pol_V_umuC"/>
    <property type="match status" value="1"/>
</dbReference>
<evidence type="ECO:0000256" key="3">
    <source>
        <dbReference type="ARBA" id="ARBA00023199"/>
    </source>
</evidence>
<dbReference type="InterPro" id="IPR017961">
    <property type="entry name" value="DNA_pol_Y-fam_little_finger"/>
</dbReference>
<feature type="domain" description="UmuC" evidence="6">
    <location>
        <begin position="11"/>
        <end position="195"/>
    </location>
</feature>
<reference evidence="7 8" key="1">
    <citation type="journal article" date="2018" name="Environ. Microbiol.">
        <title>Isolation and genomic characterization of Novimethylophilus kurashikiensis gen. nov. sp. nov., a new lanthanide-dependent methylotrophic species of Methylophilaceae.</title>
        <authorList>
            <person name="Lv H."/>
            <person name="Sahin N."/>
            <person name="Tani A."/>
        </authorList>
    </citation>
    <scope>NUCLEOTIDE SEQUENCE [LARGE SCALE GENOMIC DNA]</scope>
    <source>
        <strain evidence="7 8">La2-4</strain>
    </source>
</reference>
<dbReference type="GO" id="GO:0003887">
    <property type="term" value="F:DNA-directed DNA polymerase activity"/>
    <property type="evidence" value="ECO:0007669"/>
    <property type="project" value="TreeGrafter"/>
</dbReference>
<dbReference type="EMBL" id="BDOQ01000007">
    <property type="protein sequence ID" value="GBG14402.1"/>
    <property type="molecule type" value="Genomic_DNA"/>
</dbReference>
<gene>
    <name evidence="7" type="primary">umuC</name>
    <name evidence="7" type="ORF">NMK_2001</name>
</gene>